<sequence length="56" mass="6723">MYLIEYGLTMNELAKKINVSVRTIERIENNEMYVSDEMSKKVEEYIDFIIMNRSIN</sequence>
<dbReference type="RefSeq" id="WP_303278578.1">
    <property type="nucleotide sequence ID" value="NZ_JAUOEK010000138.1"/>
</dbReference>
<dbReference type="InterPro" id="IPR010982">
    <property type="entry name" value="Lambda_DNA-bd_dom_sf"/>
</dbReference>
<evidence type="ECO:0000259" key="1">
    <source>
        <dbReference type="PROSITE" id="PS50943"/>
    </source>
</evidence>
<dbReference type="CDD" id="cd00093">
    <property type="entry name" value="HTH_XRE"/>
    <property type="match status" value="1"/>
</dbReference>
<feature type="domain" description="HTH cro/C1-type" evidence="1">
    <location>
        <begin position="7"/>
        <end position="47"/>
    </location>
</feature>
<dbReference type="EMBL" id="JAUOEK010000138">
    <property type="protein sequence ID" value="MDO5970881.1"/>
    <property type="molecule type" value="Genomic_DNA"/>
</dbReference>
<protein>
    <submittedName>
        <fullName evidence="2">Helix-turn-helix transcriptional regulator</fullName>
    </submittedName>
</protein>
<dbReference type="PROSITE" id="PS50943">
    <property type="entry name" value="HTH_CROC1"/>
    <property type="match status" value="1"/>
</dbReference>
<dbReference type="Proteomes" id="UP001176883">
    <property type="component" value="Unassembled WGS sequence"/>
</dbReference>
<dbReference type="Gene3D" id="1.10.260.40">
    <property type="entry name" value="lambda repressor-like DNA-binding domains"/>
    <property type="match status" value="1"/>
</dbReference>
<gene>
    <name evidence="2" type="ORF">Q4Q35_13795</name>
</gene>
<organism evidence="2 3">
    <name type="scientific">Flavivirga aquimarina</name>
    <dbReference type="NCBI Taxonomy" id="2027862"/>
    <lineage>
        <taxon>Bacteria</taxon>
        <taxon>Pseudomonadati</taxon>
        <taxon>Bacteroidota</taxon>
        <taxon>Flavobacteriia</taxon>
        <taxon>Flavobacteriales</taxon>
        <taxon>Flavobacteriaceae</taxon>
        <taxon>Flavivirga</taxon>
    </lineage>
</organism>
<name>A0ABT8WCL4_9FLAO</name>
<dbReference type="SUPFAM" id="SSF47413">
    <property type="entry name" value="lambda repressor-like DNA-binding domains"/>
    <property type="match status" value="1"/>
</dbReference>
<evidence type="ECO:0000313" key="3">
    <source>
        <dbReference type="Proteomes" id="UP001176883"/>
    </source>
</evidence>
<dbReference type="Pfam" id="PF01381">
    <property type="entry name" value="HTH_3"/>
    <property type="match status" value="1"/>
</dbReference>
<accession>A0ABT8WCL4</accession>
<evidence type="ECO:0000313" key="2">
    <source>
        <dbReference type="EMBL" id="MDO5970881.1"/>
    </source>
</evidence>
<comment type="caution">
    <text evidence="2">The sequence shown here is derived from an EMBL/GenBank/DDBJ whole genome shotgun (WGS) entry which is preliminary data.</text>
</comment>
<proteinExistence type="predicted"/>
<dbReference type="InterPro" id="IPR001387">
    <property type="entry name" value="Cro/C1-type_HTH"/>
</dbReference>
<keyword evidence="3" id="KW-1185">Reference proteome</keyword>
<reference evidence="2" key="1">
    <citation type="submission" date="2023-07" db="EMBL/GenBank/DDBJ databases">
        <title>Two novel species in the genus Flavivirga.</title>
        <authorList>
            <person name="Kwon K."/>
        </authorList>
    </citation>
    <scope>NUCLEOTIDE SEQUENCE</scope>
    <source>
        <strain evidence="2">KCTC 52353</strain>
    </source>
</reference>